<dbReference type="Gene3D" id="3.40.50.720">
    <property type="entry name" value="NAD(P)-binding Rossmann-like Domain"/>
    <property type="match status" value="1"/>
</dbReference>
<dbReference type="InterPro" id="IPR036291">
    <property type="entry name" value="NAD(P)-bd_dom_sf"/>
</dbReference>
<dbReference type="PANTHER" id="PTHR42901">
    <property type="entry name" value="ALCOHOL DEHYDROGENASE"/>
    <property type="match status" value="1"/>
</dbReference>
<gene>
    <name evidence="3" type="ORF">B0A52_00239</name>
</gene>
<dbReference type="InterPro" id="IPR002347">
    <property type="entry name" value="SDR_fam"/>
</dbReference>
<comment type="similarity">
    <text evidence="1">Belongs to the short-chain dehydrogenases/reductases (SDR) family.</text>
</comment>
<keyword evidence="2" id="KW-0560">Oxidoreductase</keyword>
<name>A0A438NJK1_EXOME</name>
<dbReference type="OrthoDB" id="1933717at2759"/>
<comment type="caution">
    <text evidence="3">The sequence shown here is derived from an EMBL/GenBank/DDBJ whole genome shotgun (WGS) entry which is preliminary data.</text>
</comment>
<dbReference type="VEuPathDB" id="FungiDB:PV10_05509"/>
<dbReference type="PRINTS" id="PR00081">
    <property type="entry name" value="GDHRDH"/>
</dbReference>
<dbReference type="SUPFAM" id="SSF51735">
    <property type="entry name" value="NAD(P)-binding Rossmann-fold domains"/>
    <property type="match status" value="1"/>
</dbReference>
<dbReference type="AlphaFoldDB" id="A0A438NJK1"/>
<evidence type="ECO:0000313" key="3">
    <source>
        <dbReference type="EMBL" id="RVX75882.1"/>
    </source>
</evidence>
<evidence type="ECO:0000313" key="4">
    <source>
        <dbReference type="Proteomes" id="UP000288859"/>
    </source>
</evidence>
<sequence length="293" mass="32148">MSIDTTHPSTGHGFVPTRRNDTYPAIDPLKADHSCKYVLITGAARGLGLAMATSFAQAGASGIAILDMLDMTSARDVILNAVKAAGRAEPKILTLTVDVTDEGSVSQAVKSVEAEFARLDILINNAGYVGGYTPLGQSDPSRWWRAWEVNVKGPYLVTRGFLPLILQGTDKTVIVISSIGAHVTIPGGSAYETTKYAVLRINHYLMAEYGSQGLLAYAVAPGGVLTDMSKGFQYQDRLTDTPQMVADTLVFLTKERREWLAERYIDSRWDMEELMEKKEEIVQRDLLKVRMTV</sequence>
<organism evidence="3 4">
    <name type="scientific">Exophiala mesophila</name>
    <name type="common">Black yeast-like fungus</name>
    <dbReference type="NCBI Taxonomy" id="212818"/>
    <lineage>
        <taxon>Eukaryota</taxon>
        <taxon>Fungi</taxon>
        <taxon>Dikarya</taxon>
        <taxon>Ascomycota</taxon>
        <taxon>Pezizomycotina</taxon>
        <taxon>Eurotiomycetes</taxon>
        <taxon>Chaetothyriomycetidae</taxon>
        <taxon>Chaetothyriales</taxon>
        <taxon>Herpotrichiellaceae</taxon>
        <taxon>Exophiala</taxon>
    </lineage>
</organism>
<dbReference type="EMBL" id="NAJM01000001">
    <property type="protein sequence ID" value="RVX75882.1"/>
    <property type="molecule type" value="Genomic_DNA"/>
</dbReference>
<dbReference type="Proteomes" id="UP000288859">
    <property type="component" value="Unassembled WGS sequence"/>
</dbReference>
<dbReference type="CDD" id="cd05233">
    <property type="entry name" value="SDR_c"/>
    <property type="match status" value="1"/>
</dbReference>
<accession>A0A438NJK1</accession>
<dbReference type="PANTHER" id="PTHR42901:SF1">
    <property type="entry name" value="ALCOHOL DEHYDROGENASE"/>
    <property type="match status" value="1"/>
</dbReference>
<dbReference type="Pfam" id="PF00106">
    <property type="entry name" value="adh_short"/>
    <property type="match status" value="1"/>
</dbReference>
<reference evidence="3 4" key="1">
    <citation type="submission" date="2017-03" db="EMBL/GenBank/DDBJ databases">
        <title>Genomes of endolithic fungi from Antarctica.</title>
        <authorList>
            <person name="Coleine C."/>
            <person name="Masonjones S."/>
            <person name="Stajich J.E."/>
        </authorList>
    </citation>
    <scope>NUCLEOTIDE SEQUENCE [LARGE SCALE GENOMIC DNA]</scope>
    <source>
        <strain evidence="3 4">CCFEE 6314</strain>
    </source>
</reference>
<dbReference type="GO" id="GO:0016491">
    <property type="term" value="F:oxidoreductase activity"/>
    <property type="evidence" value="ECO:0007669"/>
    <property type="project" value="UniProtKB-KW"/>
</dbReference>
<evidence type="ECO:0000256" key="2">
    <source>
        <dbReference type="ARBA" id="ARBA00023002"/>
    </source>
</evidence>
<proteinExistence type="inferred from homology"/>
<evidence type="ECO:0000256" key="1">
    <source>
        <dbReference type="ARBA" id="ARBA00006484"/>
    </source>
</evidence>
<protein>
    <submittedName>
        <fullName evidence="3">Uncharacterized protein</fullName>
    </submittedName>
</protein>